<evidence type="ECO:0000313" key="10">
    <source>
        <dbReference type="EMBL" id="XCG64463.1"/>
    </source>
</evidence>
<dbReference type="InterPro" id="IPR036259">
    <property type="entry name" value="MFS_trans_sf"/>
</dbReference>
<feature type="transmembrane region" description="Helical" evidence="8">
    <location>
        <begin position="342"/>
        <end position="363"/>
    </location>
</feature>
<dbReference type="PROSITE" id="PS50850">
    <property type="entry name" value="MFS"/>
    <property type="match status" value="1"/>
</dbReference>
<keyword evidence="6 8" id="KW-1133">Transmembrane helix</keyword>
<feature type="transmembrane region" description="Helical" evidence="8">
    <location>
        <begin position="84"/>
        <end position="104"/>
    </location>
</feature>
<protein>
    <submittedName>
        <fullName evidence="10">MFS transporter</fullName>
    </submittedName>
</protein>
<feature type="transmembrane region" description="Helical" evidence="8">
    <location>
        <begin position="217"/>
        <end position="239"/>
    </location>
</feature>
<dbReference type="CDD" id="cd17324">
    <property type="entry name" value="MFS_NepI_like"/>
    <property type="match status" value="1"/>
</dbReference>
<feature type="transmembrane region" description="Helical" evidence="8">
    <location>
        <begin position="12"/>
        <end position="33"/>
    </location>
</feature>
<keyword evidence="4" id="KW-1003">Cell membrane</keyword>
<feature type="transmembrane region" description="Helical" evidence="8">
    <location>
        <begin position="251"/>
        <end position="272"/>
    </location>
</feature>
<feature type="transmembrane region" description="Helical" evidence="8">
    <location>
        <begin position="311"/>
        <end position="335"/>
    </location>
</feature>
<evidence type="ECO:0000256" key="6">
    <source>
        <dbReference type="ARBA" id="ARBA00022989"/>
    </source>
</evidence>
<evidence type="ECO:0000256" key="4">
    <source>
        <dbReference type="ARBA" id="ARBA00022475"/>
    </source>
</evidence>
<name>A0AAU8DRM3_9ACTN</name>
<reference evidence="10" key="1">
    <citation type="submission" date="2024-05" db="EMBL/GenBank/DDBJ databases">
        <authorList>
            <person name="Cai S.Y."/>
            <person name="Jin L.M."/>
            <person name="Li H.R."/>
        </authorList>
    </citation>
    <scope>NUCLEOTIDE SEQUENCE</scope>
    <source>
        <strain evidence="10">A5-74</strain>
    </source>
</reference>
<feature type="transmembrane region" description="Helical" evidence="8">
    <location>
        <begin position="53"/>
        <end position="72"/>
    </location>
</feature>
<dbReference type="Gene3D" id="1.20.1250.20">
    <property type="entry name" value="MFS general substrate transporter like domains"/>
    <property type="match status" value="1"/>
</dbReference>
<dbReference type="GO" id="GO:0022857">
    <property type="term" value="F:transmembrane transporter activity"/>
    <property type="evidence" value="ECO:0007669"/>
    <property type="project" value="InterPro"/>
</dbReference>
<feature type="transmembrane region" description="Helical" evidence="8">
    <location>
        <begin position="167"/>
        <end position="186"/>
    </location>
</feature>
<comment type="subcellular location">
    <subcellularLocation>
        <location evidence="1">Cell membrane</location>
        <topology evidence="1">Multi-pass membrane protein</topology>
    </subcellularLocation>
</comment>
<dbReference type="GO" id="GO:0005886">
    <property type="term" value="C:plasma membrane"/>
    <property type="evidence" value="ECO:0007669"/>
    <property type="project" value="UniProtKB-SubCell"/>
</dbReference>
<evidence type="ECO:0000256" key="2">
    <source>
        <dbReference type="ARBA" id="ARBA00008335"/>
    </source>
</evidence>
<evidence type="ECO:0000256" key="3">
    <source>
        <dbReference type="ARBA" id="ARBA00022448"/>
    </source>
</evidence>
<dbReference type="Pfam" id="PF07690">
    <property type="entry name" value="MFS_1"/>
    <property type="match status" value="1"/>
</dbReference>
<feature type="transmembrane region" description="Helical" evidence="8">
    <location>
        <begin position="284"/>
        <end position="305"/>
    </location>
</feature>
<organism evidence="10">
    <name type="scientific">Nakamurella sp. A5-74</name>
    <dbReference type="NCBI Taxonomy" id="3158264"/>
    <lineage>
        <taxon>Bacteria</taxon>
        <taxon>Bacillati</taxon>
        <taxon>Actinomycetota</taxon>
        <taxon>Actinomycetes</taxon>
        <taxon>Nakamurellales</taxon>
        <taxon>Nakamurellaceae</taxon>
        <taxon>Nakamurella</taxon>
    </lineage>
</organism>
<accession>A0AAU8DRM3</accession>
<keyword evidence="5 8" id="KW-0812">Transmembrane</keyword>
<evidence type="ECO:0000256" key="1">
    <source>
        <dbReference type="ARBA" id="ARBA00004651"/>
    </source>
</evidence>
<dbReference type="InterPro" id="IPR020846">
    <property type="entry name" value="MFS_dom"/>
</dbReference>
<dbReference type="RefSeq" id="WP_353650076.1">
    <property type="nucleotide sequence ID" value="NZ_CP159218.1"/>
</dbReference>
<dbReference type="PANTHER" id="PTHR43271">
    <property type="entry name" value="BLL2771 PROTEIN"/>
    <property type="match status" value="1"/>
</dbReference>
<dbReference type="InterPro" id="IPR011701">
    <property type="entry name" value="MFS"/>
</dbReference>
<sequence>MDSGHLPESAEYRTLTRGLFAAGMTTFMAMYSAQAVLPQLSADLGVNVGSSTLAVSATTGLVALAIIPSSALSERFGRIEVMRISAVAAGVLGLLVPLAPSFAVLVVVRALQGIALAGVPAVAMAYLAEEVNAGSVGRAMGRYVAGTTVGGLAGRLVTSLALDVMSWRWALEVAAVISIGFTALFLRTVPASRRFSAVPVGPITVSRTVIGHLGRPALAAQFALAFLLMGGFVSVYNLLSFRLLGAPFDLPQAVVGFVFCAYLAGTVSSGWAGRLADRWGRAPVLTVSVVVSGAGLALTLTSAVAPVLIGLVLFTAGFFGAHAVASGWVGILAVTHRAEASALYLFSYYLGSAVLGSVVGVVYSGSGWTAAVAVVGGLLGLALVIALTLLVRSRGVRDTQRRPIGSAA</sequence>
<evidence type="ECO:0000256" key="7">
    <source>
        <dbReference type="ARBA" id="ARBA00023136"/>
    </source>
</evidence>
<keyword evidence="7 8" id="KW-0472">Membrane</keyword>
<evidence type="ECO:0000259" key="9">
    <source>
        <dbReference type="PROSITE" id="PS50850"/>
    </source>
</evidence>
<evidence type="ECO:0000256" key="5">
    <source>
        <dbReference type="ARBA" id="ARBA00022692"/>
    </source>
</evidence>
<gene>
    <name evidence="10" type="ORF">ABLG96_03740</name>
</gene>
<comment type="similarity">
    <text evidence="2">Belongs to the major facilitator superfamily.</text>
</comment>
<feature type="transmembrane region" description="Helical" evidence="8">
    <location>
        <begin position="110"/>
        <end position="128"/>
    </location>
</feature>
<evidence type="ECO:0000256" key="8">
    <source>
        <dbReference type="SAM" id="Phobius"/>
    </source>
</evidence>
<dbReference type="AlphaFoldDB" id="A0AAU8DRM3"/>
<dbReference type="EMBL" id="CP159218">
    <property type="protein sequence ID" value="XCG64463.1"/>
    <property type="molecule type" value="Genomic_DNA"/>
</dbReference>
<proteinExistence type="inferred from homology"/>
<feature type="domain" description="Major facilitator superfamily (MFS) profile" evidence="9">
    <location>
        <begin position="11"/>
        <end position="394"/>
    </location>
</feature>
<dbReference type="PANTHER" id="PTHR43271:SF1">
    <property type="entry name" value="INNER MEMBRANE TRANSPORT PROTEIN YNFM"/>
    <property type="match status" value="1"/>
</dbReference>
<keyword evidence="3" id="KW-0813">Transport</keyword>
<feature type="transmembrane region" description="Helical" evidence="8">
    <location>
        <begin position="369"/>
        <end position="391"/>
    </location>
</feature>
<dbReference type="SUPFAM" id="SSF103473">
    <property type="entry name" value="MFS general substrate transporter"/>
    <property type="match status" value="1"/>
</dbReference>